<reference evidence="1" key="1">
    <citation type="submission" date="2020-01" db="EMBL/GenBank/DDBJ databases">
        <authorList>
            <person name="Meier V. D."/>
            <person name="Meier V D."/>
        </authorList>
    </citation>
    <scope>NUCLEOTIDE SEQUENCE</scope>
    <source>
        <strain evidence="1">HLG_WM_MAG_02</strain>
    </source>
</reference>
<organism evidence="1">
    <name type="scientific">uncultured Sulfurovum sp</name>
    <dbReference type="NCBI Taxonomy" id="269237"/>
    <lineage>
        <taxon>Bacteria</taxon>
        <taxon>Pseudomonadati</taxon>
        <taxon>Campylobacterota</taxon>
        <taxon>Epsilonproteobacteria</taxon>
        <taxon>Campylobacterales</taxon>
        <taxon>Sulfurovaceae</taxon>
        <taxon>Sulfurovum</taxon>
        <taxon>environmental samples</taxon>
    </lineage>
</organism>
<protein>
    <submittedName>
        <fullName evidence="1">Uncharacterized protein</fullName>
    </submittedName>
</protein>
<dbReference type="AlphaFoldDB" id="A0A6S6U3K7"/>
<proteinExistence type="predicted"/>
<accession>A0A6S6U3K7</accession>
<gene>
    <name evidence="1" type="ORF">HELGO_WM27378</name>
</gene>
<dbReference type="EMBL" id="CACVAZ010000221">
    <property type="protein sequence ID" value="CAA6827506.1"/>
    <property type="molecule type" value="Genomic_DNA"/>
</dbReference>
<sequence length="67" mass="8036">MHTYQIRVSDEIITKFLWLLEYFKKDIEIIKISTDNDFISTMNESKKDIEKGNVSPFNFDDFERKIG</sequence>
<name>A0A6S6U3K7_9BACT</name>
<evidence type="ECO:0000313" key="1">
    <source>
        <dbReference type="EMBL" id="CAA6827506.1"/>
    </source>
</evidence>